<evidence type="ECO:0000256" key="3">
    <source>
        <dbReference type="ARBA" id="ARBA00022679"/>
    </source>
</evidence>
<evidence type="ECO:0000256" key="7">
    <source>
        <dbReference type="SAM" id="Phobius"/>
    </source>
</evidence>
<dbReference type="PANTHER" id="PTHR24421:SF10">
    <property type="entry name" value="NITRATE_NITRITE SENSOR PROTEIN NARQ"/>
    <property type="match status" value="1"/>
</dbReference>
<evidence type="ECO:0000256" key="5">
    <source>
        <dbReference type="ARBA" id="ARBA00023012"/>
    </source>
</evidence>
<sequence>MESALRRSFAGLSLLFALAWWLTAVSMAVSDHRHPLSLGVTALFAASATAWAYRGAFVRIGPVDAWSAVAVAVTVHTAYAVQRSAELVVGLRCMATAAAVLLAVAYLPRAWGRPAAVVTLAAQVASAWHEGVGTALEGMWPALAGGVAAAVLAPVLRAAGDRADTAMREDEDTSEAAARERAARRGRRDFQRLLHDDVGSALRVAGMSGVPAEQRRVEARRAVAALTVGSAGAEGGADTDLVPLLTGLAATAVGGVPRPRVTTCFPAELAVPHEVAAACTGAAVEALRNVRYAGAAHVVVRLRGDHRGLELTVADDGRGFIPSQVRRTALGLRDSIGRRMADIGGVADVRSRPGYGTTVRLRWSAPAPDAHDGVPGRPRGQRETLRAAVGDVRGALAAVCLPYLVVMAVVAVIQTVGTPALLGHLVWYLVLAGVTCVLLTRAHRRISARAAVPLLVVAVTGAVSCLLVIPPQAVADYRSWPIGAVTPLLTLLVIVRPVRQTVLALLCEEVGIAVLTAVDPPGTGSAASTVAMTLPAMLAPATGVVMGMVIRRTLVTLGGAVLDAHQHRMVVIATESAARARAEQHHRRLREIDTQIVPFLHAIAADRGDDGPGPVAVRARANRLAQSIRDELHLPGVLDGPLRDLVGRTREAGCEVTIHAQADDAAPPADSPARTALLRAVLTAALTDQEAPDELTFGVQDGPEGPTLSLVTIPGDPHRAAALRTALMGTPHTLEDAADLTWAEAALPE</sequence>
<dbReference type="InterPro" id="IPR036890">
    <property type="entry name" value="HATPase_C_sf"/>
</dbReference>
<keyword evidence="7" id="KW-0812">Transmembrane</keyword>
<evidence type="ECO:0000313" key="8">
    <source>
        <dbReference type="EMBL" id="MDX3133966.1"/>
    </source>
</evidence>
<dbReference type="CDD" id="cd16917">
    <property type="entry name" value="HATPase_UhpB-NarQ-NarX-like"/>
    <property type="match status" value="1"/>
</dbReference>
<evidence type="ECO:0000256" key="6">
    <source>
        <dbReference type="SAM" id="MobiDB-lite"/>
    </source>
</evidence>
<comment type="catalytic activity">
    <reaction evidence="1">
        <text>ATP + protein L-histidine = ADP + protein N-phospho-L-histidine.</text>
        <dbReference type="EC" id="2.7.13.3"/>
    </reaction>
</comment>
<dbReference type="SUPFAM" id="SSF55874">
    <property type="entry name" value="ATPase domain of HSP90 chaperone/DNA topoisomerase II/histidine kinase"/>
    <property type="match status" value="1"/>
</dbReference>
<evidence type="ECO:0000256" key="2">
    <source>
        <dbReference type="ARBA" id="ARBA00012438"/>
    </source>
</evidence>
<accession>A0AAJ2UPI9</accession>
<dbReference type="EC" id="2.7.13.3" evidence="2"/>
<gene>
    <name evidence="8" type="ORF">PV367_30225</name>
</gene>
<evidence type="ECO:0000313" key="9">
    <source>
        <dbReference type="Proteomes" id="UP001273589"/>
    </source>
</evidence>
<feature type="transmembrane region" description="Helical" evidence="7">
    <location>
        <begin position="530"/>
        <end position="550"/>
    </location>
</feature>
<feature type="transmembrane region" description="Helical" evidence="7">
    <location>
        <begin position="87"/>
        <end position="107"/>
    </location>
</feature>
<feature type="region of interest" description="Disordered" evidence="6">
    <location>
        <begin position="164"/>
        <end position="184"/>
    </location>
</feature>
<keyword evidence="3" id="KW-0808">Transferase</keyword>
<proteinExistence type="predicted"/>
<feature type="transmembrane region" description="Helical" evidence="7">
    <location>
        <begin position="420"/>
        <end position="439"/>
    </location>
</feature>
<feature type="transmembrane region" description="Helical" evidence="7">
    <location>
        <begin position="36"/>
        <end position="53"/>
    </location>
</feature>
<dbReference type="AlphaFoldDB" id="A0AAJ2UPI9"/>
<evidence type="ECO:0000256" key="1">
    <source>
        <dbReference type="ARBA" id="ARBA00000085"/>
    </source>
</evidence>
<name>A0AAJ2UPI9_9ACTN</name>
<keyword evidence="7" id="KW-1133">Transmembrane helix</keyword>
<keyword evidence="4" id="KW-0418">Kinase</keyword>
<comment type="caution">
    <text evidence="8">The sequence shown here is derived from an EMBL/GenBank/DDBJ whole genome shotgun (WGS) entry which is preliminary data.</text>
</comment>
<protein>
    <recommendedName>
        <fullName evidence="2">histidine kinase</fullName>
        <ecNumber evidence="2">2.7.13.3</ecNumber>
    </recommendedName>
</protein>
<dbReference type="EMBL" id="JARAWN010000247">
    <property type="protein sequence ID" value="MDX3133966.1"/>
    <property type="molecule type" value="Genomic_DNA"/>
</dbReference>
<feature type="transmembrane region" description="Helical" evidence="7">
    <location>
        <begin position="395"/>
        <end position="414"/>
    </location>
</feature>
<dbReference type="PANTHER" id="PTHR24421">
    <property type="entry name" value="NITRATE/NITRITE SENSOR PROTEIN NARX-RELATED"/>
    <property type="match status" value="1"/>
</dbReference>
<reference evidence="8" key="1">
    <citation type="journal article" date="2023" name="Microb. Genom.">
        <title>Mesoterricola silvestris gen. nov., sp. nov., Mesoterricola sediminis sp. nov., Geothrix oryzae sp. nov., Geothrix edaphica sp. nov., Geothrix rubra sp. nov., and Geothrix limicola sp. nov., six novel members of Acidobacteriota isolated from soils.</title>
        <authorList>
            <person name="Weisberg A.J."/>
            <person name="Pearce E."/>
            <person name="Kramer C.G."/>
            <person name="Chang J.H."/>
            <person name="Clarke C.R."/>
        </authorList>
    </citation>
    <scope>NUCLEOTIDE SEQUENCE</scope>
    <source>
        <strain evidence="8">ND06-05F</strain>
    </source>
</reference>
<feature type="transmembrane region" description="Helical" evidence="7">
    <location>
        <begin position="65"/>
        <end position="81"/>
    </location>
</feature>
<dbReference type="Proteomes" id="UP001273589">
    <property type="component" value="Unassembled WGS sequence"/>
</dbReference>
<keyword evidence="5" id="KW-0902">Two-component regulatory system</keyword>
<dbReference type="Gene3D" id="3.30.565.10">
    <property type="entry name" value="Histidine kinase-like ATPase, C-terminal domain"/>
    <property type="match status" value="1"/>
</dbReference>
<organism evidence="8 9">
    <name type="scientific">Streptomyces europaeiscabiei</name>
    <dbReference type="NCBI Taxonomy" id="146819"/>
    <lineage>
        <taxon>Bacteria</taxon>
        <taxon>Bacillati</taxon>
        <taxon>Actinomycetota</taxon>
        <taxon>Actinomycetes</taxon>
        <taxon>Kitasatosporales</taxon>
        <taxon>Streptomycetaceae</taxon>
        <taxon>Streptomyces</taxon>
    </lineage>
</organism>
<dbReference type="InterPro" id="IPR050482">
    <property type="entry name" value="Sensor_HK_TwoCompSys"/>
</dbReference>
<dbReference type="GO" id="GO:0004673">
    <property type="term" value="F:protein histidine kinase activity"/>
    <property type="evidence" value="ECO:0007669"/>
    <property type="project" value="UniProtKB-EC"/>
</dbReference>
<feature type="transmembrane region" description="Helical" evidence="7">
    <location>
        <begin position="451"/>
        <end position="471"/>
    </location>
</feature>
<dbReference type="GO" id="GO:0000160">
    <property type="term" value="P:phosphorelay signal transduction system"/>
    <property type="evidence" value="ECO:0007669"/>
    <property type="project" value="UniProtKB-KW"/>
</dbReference>
<dbReference type="RefSeq" id="WP_319695866.1">
    <property type="nucleotide sequence ID" value="NZ_JARAWN010000247.1"/>
</dbReference>
<keyword evidence="7" id="KW-0472">Membrane</keyword>
<evidence type="ECO:0000256" key="4">
    <source>
        <dbReference type="ARBA" id="ARBA00022777"/>
    </source>
</evidence>